<sequence length="324" mass="33446">MTYPQHPFGGQSPSGEPAQPGPLHGHYDPSGPQGGGFGAPPPRKKNTAANVVAATTAVLMLAGAGFTGFVTPGFFLAGNSPAETTTTAPPTTSAEPGPSAEEFQSALVTALNARKASALLRYTCPDTQPAVHRVISGVSSVNSAEPVGDPKTSADRAVATVRITRAERAQEFEVTFTPNGREWCWQGIAPVAGGVATVESAPRPTKASADPGTLSAGGKPVDPQALAAMRTFLDAVNAGDAAKAGAQLCSDAIKKPRDIEELVGHKPELELNPTMDGRSSDPRSVIMYLRGTAKGQVVDGHSGNLWVSNYEGAWCVHAFTVVVI</sequence>
<dbReference type="STRING" id="40571.SAMN05660733_00076"/>
<evidence type="ECO:0000313" key="3">
    <source>
        <dbReference type="Proteomes" id="UP000192840"/>
    </source>
</evidence>
<feature type="compositionally biased region" description="Low complexity" evidence="1">
    <location>
        <begin position="81"/>
        <end position="100"/>
    </location>
</feature>
<evidence type="ECO:0000313" key="2">
    <source>
        <dbReference type="EMBL" id="SMC49074.1"/>
    </source>
</evidence>
<accession>A0A1W1ZL18</accession>
<dbReference type="AlphaFoldDB" id="A0A1W1ZL18"/>
<proteinExistence type="predicted"/>
<organism evidence="2 3">
    <name type="scientific">Lentzea albidocapillata</name>
    <dbReference type="NCBI Taxonomy" id="40571"/>
    <lineage>
        <taxon>Bacteria</taxon>
        <taxon>Bacillati</taxon>
        <taxon>Actinomycetota</taxon>
        <taxon>Actinomycetes</taxon>
        <taxon>Pseudonocardiales</taxon>
        <taxon>Pseudonocardiaceae</taxon>
        <taxon>Lentzea</taxon>
    </lineage>
</organism>
<feature type="region of interest" description="Disordered" evidence="1">
    <location>
        <begin position="1"/>
        <end position="44"/>
    </location>
</feature>
<gene>
    <name evidence="2" type="ORF">SAMN05660733_00076</name>
</gene>
<feature type="region of interest" description="Disordered" evidence="1">
    <location>
        <begin position="81"/>
        <end position="101"/>
    </location>
</feature>
<evidence type="ECO:0000256" key="1">
    <source>
        <dbReference type="SAM" id="MobiDB-lite"/>
    </source>
</evidence>
<dbReference type="OrthoDB" id="3692222at2"/>
<dbReference type="EMBL" id="FWYC01000003">
    <property type="protein sequence ID" value="SMC49074.1"/>
    <property type="molecule type" value="Genomic_DNA"/>
</dbReference>
<name>A0A1W1ZL18_9PSEU</name>
<reference evidence="3" key="1">
    <citation type="submission" date="2017-04" db="EMBL/GenBank/DDBJ databases">
        <authorList>
            <person name="Varghese N."/>
            <person name="Submissions S."/>
        </authorList>
    </citation>
    <scope>NUCLEOTIDE SEQUENCE [LARGE SCALE GENOMIC DNA]</scope>
    <source>
        <strain evidence="3">DSM 44073</strain>
    </source>
</reference>
<protein>
    <submittedName>
        <fullName evidence="2">Uncharacterized protein</fullName>
    </submittedName>
</protein>
<dbReference type="RefSeq" id="WP_030474865.1">
    <property type="nucleotide sequence ID" value="NZ_FWYC01000003.1"/>
</dbReference>
<keyword evidence="3" id="KW-1185">Reference proteome</keyword>
<dbReference type="eggNOG" id="ENOG5033WXY">
    <property type="taxonomic scope" value="Bacteria"/>
</dbReference>
<dbReference type="Proteomes" id="UP000192840">
    <property type="component" value="Unassembled WGS sequence"/>
</dbReference>